<dbReference type="InterPro" id="IPR003705">
    <property type="entry name" value="CbiN"/>
</dbReference>
<keyword evidence="3 10" id="KW-1003">Cell membrane</keyword>
<dbReference type="EMBL" id="FQVH01000011">
    <property type="protein sequence ID" value="SHF06614.1"/>
    <property type="molecule type" value="Genomic_DNA"/>
</dbReference>
<dbReference type="GO" id="GO:0009236">
    <property type="term" value="P:cobalamin biosynthetic process"/>
    <property type="evidence" value="ECO:0007669"/>
    <property type="project" value="UniProtKB-UniRule"/>
</dbReference>
<comment type="subcellular location">
    <subcellularLocation>
        <location evidence="10">Cell membrane</location>
        <topology evidence="10">Multi-pass membrane protein</topology>
    </subcellularLocation>
</comment>
<dbReference type="Proteomes" id="UP000184088">
    <property type="component" value="Unassembled WGS sequence"/>
</dbReference>
<protein>
    <recommendedName>
        <fullName evidence="10">Cobalt transport protein CbiN</fullName>
    </recommendedName>
    <alternativeName>
        <fullName evidence="10">Energy-coupling factor transporter probable substrate-capture protein CbiN</fullName>
        <shortName evidence="10">ECF transporter S component CbiN</shortName>
    </alternativeName>
</protein>
<keyword evidence="2 10" id="KW-0813">Transport</keyword>
<keyword evidence="12" id="KW-1185">Reference proteome</keyword>
<dbReference type="RefSeq" id="WP_073342834.1">
    <property type="nucleotide sequence ID" value="NZ_FQVH01000011.1"/>
</dbReference>
<keyword evidence="9 10" id="KW-0170">Cobalt</keyword>
<comment type="similarity">
    <text evidence="10">Belongs to the CbiN family.</text>
</comment>
<accession>A0A1M4YLG5</accession>
<comment type="subunit">
    <text evidence="10">Forms an energy-coupling factor (ECF) transporter complex composed of an ATP-binding protein (A component, CbiO), a transmembrane protein (T component, CbiQ) and 2 possible substrate-capture proteins (S components, CbiM and CbiN) of unknown stoichimetry.</text>
</comment>
<comment type="pathway">
    <text evidence="10">Cofactor biosynthesis; adenosylcobalamin biosynthesis.</text>
</comment>
<dbReference type="PANTHER" id="PTHR38662">
    <property type="entry name" value="COBALT TRANSPORT PROTEIN CBIN"/>
    <property type="match status" value="1"/>
</dbReference>
<evidence type="ECO:0000313" key="12">
    <source>
        <dbReference type="Proteomes" id="UP000184088"/>
    </source>
</evidence>
<evidence type="ECO:0000256" key="10">
    <source>
        <dbReference type="HAMAP-Rule" id="MF_00330"/>
    </source>
</evidence>
<feature type="transmembrane region" description="Helical" evidence="10">
    <location>
        <begin position="7"/>
        <end position="27"/>
    </location>
</feature>
<dbReference type="STRING" id="1121256.SAMN02746089_01233"/>
<evidence type="ECO:0000256" key="4">
    <source>
        <dbReference type="ARBA" id="ARBA00022573"/>
    </source>
</evidence>
<feature type="transmembrane region" description="Helical" evidence="10">
    <location>
        <begin position="70"/>
        <end position="89"/>
    </location>
</feature>
<dbReference type="HAMAP" id="MF_00330">
    <property type="entry name" value="CbiN"/>
    <property type="match status" value="1"/>
</dbReference>
<gene>
    <name evidence="10" type="primary">cbiN</name>
    <name evidence="11" type="ORF">SAMN02746089_01233</name>
</gene>
<keyword evidence="5 10" id="KW-0812">Transmembrane</keyword>
<reference evidence="11 12" key="1">
    <citation type="submission" date="2016-11" db="EMBL/GenBank/DDBJ databases">
        <authorList>
            <person name="Jaros S."/>
            <person name="Januszkiewicz K."/>
            <person name="Wedrychowicz H."/>
        </authorList>
    </citation>
    <scope>NUCLEOTIDE SEQUENCE [LARGE SCALE GENOMIC DNA]</scope>
    <source>
        <strain evidence="11 12">DSM 17918</strain>
    </source>
</reference>
<evidence type="ECO:0000256" key="1">
    <source>
        <dbReference type="ARBA" id="ARBA00022426"/>
    </source>
</evidence>
<evidence type="ECO:0000256" key="5">
    <source>
        <dbReference type="ARBA" id="ARBA00022692"/>
    </source>
</evidence>
<keyword evidence="6 10" id="KW-1133">Transmembrane helix</keyword>
<name>A0A1M4YLG5_9THEO</name>
<dbReference type="PANTHER" id="PTHR38662:SF1">
    <property type="entry name" value="COBALT TRANSPORT PROTEIN CBIN"/>
    <property type="match status" value="1"/>
</dbReference>
<evidence type="ECO:0000256" key="7">
    <source>
        <dbReference type="ARBA" id="ARBA00023065"/>
    </source>
</evidence>
<dbReference type="NCBIfam" id="NF002780">
    <property type="entry name" value="PRK02898.1"/>
    <property type="match status" value="1"/>
</dbReference>
<dbReference type="GO" id="GO:0005886">
    <property type="term" value="C:plasma membrane"/>
    <property type="evidence" value="ECO:0007669"/>
    <property type="project" value="UniProtKB-SubCell"/>
</dbReference>
<comment type="function">
    <text evidence="10">Part of the energy-coupling factor (ECF) transporter complex CbiMNOQ involved in cobalt import.</text>
</comment>
<evidence type="ECO:0000313" key="11">
    <source>
        <dbReference type="EMBL" id="SHF06614.1"/>
    </source>
</evidence>
<evidence type="ECO:0000256" key="9">
    <source>
        <dbReference type="ARBA" id="ARBA00023285"/>
    </source>
</evidence>
<dbReference type="AlphaFoldDB" id="A0A1M4YLG5"/>
<evidence type="ECO:0000256" key="8">
    <source>
        <dbReference type="ARBA" id="ARBA00023136"/>
    </source>
</evidence>
<dbReference type="UniPathway" id="UPA00148"/>
<dbReference type="OrthoDB" id="1551318at2"/>
<dbReference type="Pfam" id="PF02553">
    <property type="entry name" value="CbiN"/>
    <property type="match status" value="1"/>
</dbReference>
<sequence>MKSSRKFFIKNLSLVLLVIGIAVFPLITLNNAKFTGSDDKAEQMITSIDKTYKPWFKPIWEPPSSEIESLLFSLQAAVGAGFIGYYIGLTKGRKEDKKSAHR</sequence>
<evidence type="ECO:0000256" key="2">
    <source>
        <dbReference type="ARBA" id="ARBA00022448"/>
    </source>
</evidence>
<organism evidence="11 12">
    <name type="scientific">Caldanaerobius fijiensis DSM 17918</name>
    <dbReference type="NCBI Taxonomy" id="1121256"/>
    <lineage>
        <taxon>Bacteria</taxon>
        <taxon>Bacillati</taxon>
        <taxon>Bacillota</taxon>
        <taxon>Clostridia</taxon>
        <taxon>Thermoanaerobacterales</taxon>
        <taxon>Thermoanaerobacteraceae</taxon>
        <taxon>Caldanaerobius</taxon>
    </lineage>
</organism>
<keyword evidence="7 10" id="KW-0406">Ion transport</keyword>
<evidence type="ECO:0000256" key="6">
    <source>
        <dbReference type="ARBA" id="ARBA00022989"/>
    </source>
</evidence>
<keyword evidence="4 10" id="KW-0169">Cobalamin biosynthesis</keyword>
<dbReference type="GO" id="GO:0015087">
    <property type="term" value="F:cobalt ion transmembrane transporter activity"/>
    <property type="evidence" value="ECO:0007669"/>
    <property type="project" value="UniProtKB-UniRule"/>
</dbReference>
<proteinExistence type="inferred from homology"/>
<evidence type="ECO:0000256" key="3">
    <source>
        <dbReference type="ARBA" id="ARBA00022475"/>
    </source>
</evidence>
<keyword evidence="1 10" id="KW-0171">Cobalt transport</keyword>
<keyword evidence="8 10" id="KW-0472">Membrane</keyword>